<dbReference type="EMBL" id="JAGMUV010000011">
    <property type="protein sequence ID" value="KAH7140823.1"/>
    <property type="molecule type" value="Genomic_DNA"/>
</dbReference>
<feature type="transmembrane region" description="Helical" evidence="1">
    <location>
        <begin position="144"/>
        <end position="170"/>
    </location>
</feature>
<keyword evidence="1" id="KW-0812">Transmembrane</keyword>
<comment type="caution">
    <text evidence="2">The sequence shown here is derived from an EMBL/GenBank/DDBJ whole genome shotgun (WGS) entry which is preliminary data.</text>
</comment>
<sequence length="180" mass="19899">MMDGRIKKRVCILPWSVGSSLSRWASLTLFFPWCWAGARRRGNRILVAVPSSVGAVAVGRSGALIGFLTAPPAQPARETPKMALPWRESGLAHCLPFGTCAFYTIRQTLTTGNNRSSSIVSSRPSLMLFLISDADESEKRYSRLLALLFVLFLDFSWRAAACIVFCRTLLLDLHLTHPSV</sequence>
<name>A0A9P9IYT5_9HYPO</name>
<keyword evidence="3" id="KW-1185">Reference proteome</keyword>
<evidence type="ECO:0000313" key="2">
    <source>
        <dbReference type="EMBL" id="KAH7140823.1"/>
    </source>
</evidence>
<dbReference type="AlphaFoldDB" id="A0A9P9IYT5"/>
<keyword evidence="1" id="KW-1133">Transmembrane helix</keyword>
<protein>
    <submittedName>
        <fullName evidence="2">Uncharacterized protein</fullName>
    </submittedName>
</protein>
<keyword evidence="1" id="KW-0472">Membrane</keyword>
<accession>A0A9P9IYT5</accession>
<gene>
    <name evidence="2" type="ORF">EDB81DRAFT_65645</name>
</gene>
<proteinExistence type="predicted"/>
<evidence type="ECO:0000256" key="1">
    <source>
        <dbReference type="SAM" id="Phobius"/>
    </source>
</evidence>
<evidence type="ECO:0000313" key="3">
    <source>
        <dbReference type="Proteomes" id="UP000738349"/>
    </source>
</evidence>
<reference evidence="2" key="1">
    <citation type="journal article" date="2021" name="Nat. Commun.">
        <title>Genetic determinants of endophytism in the Arabidopsis root mycobiome.</title>
        <authorList>
            <person name="Mesny F."/>
            <person name="Miyauchi S."/>
            <person name="Thiergart T."/>
            <person name="Pickel B."/>
            <person name="Atanasova L."/>
            <person name="Karlsson M."/>
            <person name="Huettel B."/>
            <person name="Barry K.W."/>
            <person name="Haridas S."/>
            <person name="Chen C."/>
            <person name="Bauer D."/>
            <person name="Andreopoulos W."/>
            <person name="Pangilinan J."/>
            <person name="LaButti K."/>
            <person name="Riley R."/>
            <person name="Lipzen A."/>
            <person name="Clum A."/>
            <person name="Drula E."/>
            <person name="Henrissat B."/>
            <person name="Kohler A."/>
            <person name="Grigoriev I.V."/>
            <person name="Martin F.M."/>
            <person name="Hacquard S."/>
        </authorList>
    </citation>
    <scope>NUCLEOTIDE SEQUENCE</scope>
    <source>
        <strain evidence="2">MPI-CAGE-AT-0147</strain>
    </source>
</reference>
<organism evidence="2 3">
    <name type="scientific">Dactylonectria macrodidyma</name>
    <dbReference type="NCBI Taxonomy" id="307937"/>
    <lineage>
        <taxon>Eukaryota</taxon>
        <taxon>Fungi</taxon>
        <taxon>Dikarya</taxon>
        <taxon>Ascomycota</taxon>
        <taxon>Pezizomycotina</taxon>
        <taxon>Sordariomycetes</taxon>
        <taxon>Hypocreomycetidae</taxon>
        <taxon>Hypocreales</taxon>
        <taxon>Nectriaceae</taxon>
        <taxon>Dactylonectria</taxon>
    </lineage>
</organism>
<feature type="transmembrane region" description="Helical" evidence="1">
    <location>
        <begin position="45"/>
        <end position="68"/>
    </location>
</feature>
<dbReference type="Proteomes" id="UP000738349">
    <property type="component" value="Unassembled WGS sequence"/>
</dbReference>